<proteinExistence type="predicted"/>
<keyword evidence="3" id="KW-1185">Reference proteome</keyword>
<protein>
    <submittedName>
        <fullName evidence="2">Uncharacterized protein</fullName>
    </submittedName>
</protein>
<gene>
    <name evidence="2" type="ORF">AVEN_17939_1</name>
</gene>
<reference evidence="2 3" key="1">
    <citation type="journal article" date="2019" name="Sci. Rep.">
        <title>Orb-weaving spider Araneus ventricosus genome elucidates the spidroin gene catalogue.</title>
        <authorList>
            <person name="Kono N."/>
            <person name="Nakamura H."/>
            <person name="Ohtoshi R."/>
            <person name="Moran D.A.P."/>
            <person name="Shinohara A."/>
            <person name="Yoshida Y."/>
            <person name="Fujiwara M."/>
            <person name="Mori M."/>
            <person name="Tomita M."/>
            <person name="Arakawa K."/>
        </authorList>
    </citation>
    <scope>NUCLEOTIDE SEQUENCE [LARGE SCALE GENOMIC DNA]</scope>
</reference>
<feature type="compositionally biased region" description="Polar residues" evidence="1">
    <location>
        <begin position="48"/>
        <end position="60"/>
    </location>
</feature>
<comment type="caution">
    <text evidence="2">The sequence shown here is derived from an EMBL/GenBank/DDBJ whole genome shotgun (WGS) entry which is preliminary data.</text>
</comment>
<name>A0A4Y2EXT6_ARAVE</name>
<sequence>DPAATVEGGDPVLWLTVRLETGYPRWPSLPKMGVKQKRPPVRGYPKSTLRNDGPQPQRTKSTNREPQHNA</sequence>
<feature type="region of interest" description="Disordered" evidence="1">
    <location>
        <begin position="24"/>
        <end position="70"/>
    </location>
</feature>
<dbReference type="Proteomes" id="UP000499080">
    <property type="component" value="Unassembled WGS sequence"/>
</dbReference>
<evidence type="ECO:0000313" key="2">
    <source>
        <dbReference type="EMBL" id="GBM32836.1"/>
    </source>
</evidence>
<feature type="non-terminal residue" evidence="2">
    <location>
        <position position="1"/>
    </location>
</feature>
<evidence type="ECO:0000313" key="3">
    <source>
        <dbReference type="Proteomes" id="UP000499080"/>
    </source>
</evidence>
<organism evidence="2 3">
    <name type="scientific">Araneus ventricosus</name>
    <name type="common">Orbweaver spider</name>
    <name type="synonym">Epeira ventricosa</name>
    <dbReference type="NCBI Taxonomy" id="182803"/>
    <lineage>
        <taxon>Eukaryota</taxon>
        <taxon>Metazoa</taxon>
        <taxon>Ecdysozoa</taxon>
        <taxon>Arthropoda</taxon>
        <taxon>Chelicerata</taxon>
        <taxon>Arachnida</taxon>
        <taxon>Araneae</taxon>
        <taxon>Araneomorphae</taxon>
        <taxon>Entelegynae</taxon>
        <taxon>Araneoidea</taxon>
        <taxon>Araneidae</taxon>
        <taxon>Araneus</taxon>
    </lineage>
</organism>
<dbReference type="EMBL" id="BGPR01171619">
    <property type="protein sequence ID" value="GBM32836.1"/>
    <property type="molecule type" value="Genomic_DNA"/>
</dbReference>
<accession>A0A4Y2EXT6</accession>
<evidence type="ECO:0000256" key="1">
    <source>
        <dbReference type="SAM" id="MobiDB-lite"/>
    </source>
</evidence>
<dbReference type="AlphaFoldDB" id="A0A4Y2EXT6"/>